<dbReference type="EMBL" id="JAENJH010000010">
    <property type="protein sequence ID" value="MBK1788467.1"/>
    <property type="molecule type" value="Genomic_DNA"/>
</dbReference>
<dbReference type="InterPro" id="IPR016187">
    <property type="entry name" value="CTDL_fold"/>
</dbReference>
<dbReference type="AlphaFoldDB" id="A0A934QUG5"/>
<feature type="domain" description="Sulfatase-modifying factor enzyme-like" evidence="1">
    <location>
        <begin position="1"/>
        <end position="250"/>
    </location>
</feature>
<dbReference type="InterPro" id="IPR042095">
    <property type="entry name" value="SUMF_sf"/>
</dbReference>
<accession>A0A934QUG5</accession>
<dbReference type="Gene3D" id="3.90.1580.10">
    <property type="entry name" value="paralog of FGE (formylglycine-generating enzyme)"/>
    <property type="match status" value="1"/>
</dbReference>
<keyword evidence="3" id="KW-1185">Reference proteome</keyword>
<gene>
    <name evidence="2" type="ORF">JHE00_29410</name>
</gene>
<reference evidence="2" key="1">
    <citation type="submission" date="2020-12" db="EMBL/GenBank/DDBJ databases">
        <title>Prauserella sp. ASG 168, a novel actinomycete isolated from cave rock.</title>
        <authorList>
            <person name="Suriyachadkun C."/>
        </authorList>
    </citation>
    <scope>NUCLEOTIDE SEQUENCE</scope>
    <source>
        <strain evidence="2">ASG 168</strain>
    </source>
</reference>
<dbReference type="GO" id="GO:0120147">
    <property type="term" value="F:formylglycine-generating oxidase activity"/>
    <property type="evidence" value="ECO:0007669"/>
    <property type="project" value="TreeGrafter"/>
</dbReference>
<protein>
    <submittedName>
        <fullName evidence="2">Formylglycine-generating enzyme family protein</fullName>
    </submittedName>
</protein>
<comment type="caution">
    <text evidence="2">The sequence shown here is derived from an EMBL/GenBank/DDBJ whole genome shotgun (WGS) entry which is preliminary data.</text>
</comment>
<evidence type="ECO:0000259" key="1">
    <source>
        <dbReference type="Pfam" id="PF03781"/>
    </source>
</evidence>
<proteinExistence type="predicted"/>
<sequence length="261" mass="28585">MGTDDSDGFPGDGEGPVREVTVASFAVDAHCVTNERFAAFTAATDYRTDAERFGWSYVFAKFLPGALRKNSPRPEQTPWWCGVQGAYWREPEGPGSALDGREHHPVVHISWNDAQAYCSWAGTRLPTEAEWEYAARGGLDGARYAWGDELTPDGQHRCNIWQGAFPVRNTEEDGFVGTAPVDSFPPNGFGLHNVAGNVWEWCACAFDPEHRAMRGGSYLCHDSYCNRYRVAARTGNTPDSSSGNLGFRCAADTADATDNAD</sequence>
<dbReference type="InterPro" id="IPR051043">
    <property type="entry name" value="Sulfatase_Mod_Factor_Kinase"/>
</dbReference>
<dbReference type="PANTHER" id="PTHR23150">
    <property type="entry name" value="SULFATASE MODIFYING FACTOR 1, 2"/>
    <property type="match status" value="1"/>
</dbReference>
<dbReference type="Proteomes" id="UP000635245">
    <property type="component" value="Unassembled WGS sequence"/>
</dbReference>
<name>A0A934QUG5_9PSEU</name>
<organism evidence="2 3">
    <name type="scientific">Prauserella cavernicola</name>
    <dbReference type="NCBI Taxonomy" id="2800127"/>
    <lineage>
        <taxon>Bacteria</taxon>
        <taxon>Bacillati</taxon>
        <taxon>Actinomycetota</taxon>
        <taxon>Actinomycetes</taxon>
        <taxon>Pseudonocardiales</taxon>
        <taxon>Pseudonocardiaceae</taxon>
        <taxon>Prauserella</taxon>
    </lineage>
</organism>
<dbReference type="SUPFAM" id="SSF56436">
    <property type="entry name" value="C-type lectin-like"/>
    <property type="match status" value="1"/>
</dbReference>
<evidence type="ECO:0000313" key="2">
    <source>
        <dbReference type="EMBL" id="MBK1788467.1"/>
    </source>
</evidence>
<evidence type="ECO:0000313" key="3">
    <source>
        <dbReference type="Proteomes" id="UP000635245"/>
    </source>
</evidence>
<dbReference type="Pfam" id="PF03781">
    <property type="entry name" value="FGE-sulfatase"/>
    <property type="match status" value="1"/>
</dbReference>
<dbReference type="InterPro" id="IPR005532">
    <property type="entry name" value="SUMF_dom"/>
</dbReference>
<dbReference type="PANTHER" id="PTHR23150:SF19">
    <property type="entry name" value="FORMYLGLYCINE-GENERATING ENZYME"/>
    <property type="match status" value="1"/>
</dbReference>